<dbReference type="InterPro" id="IPR036047">
    <property type="entry name" value="F-box-like_dom_sf"/>
</dbReference>
<dbReference type="InterPro" id="IPR001810">
    <property type="entry name" value="F-box_dom"/>
</dbReference>
<dbReference type="Gene3D" id="1.20.1280.50">
    <property type="match status" value="1"/>
</dbReference>
<feature type="domain" description="F-box" evidence="1">
    <location>
        <begin position="14"/>
        <end position="55"/>
    </location>
</feature>
<evidence type="ECO:0000313" key="2">
    <source>
        <dbReference type="EMBL" id="CAL1393658.1"/>
    </source>
</evidence>
<evidence type="ECO:0000259" key="1">
    <source>
        <dbReference type="SMART" id="SM00256"/>
    </source>
</evidence>
<reference evidence="2 3" key="1">
    <citation type="submission" date="2024-04" db="EMBL/GenBank/DDBJ databases">
        <authorList>
            <person name="Fracassetti M."/>
        </authorList>
    </citation>
    <scope>NUCLEOTIDE SEQUENCE [LARGE SCALE GENOMIC DNA]</scope>
</reference>
<dbReference type="PANTHER" id="PTHR31672:SF13">
    <property type="entry name" value="F-BOX PROTEIN CPR30-LIKE"/>
    <property type="match status" value="1"/>
</dbReference>
<dbReference type="EMBL" id="OZ034819">
    <property type="protein sequence ID" value="CAL1393658.1"/>
    <property type="molecule type" value="Genomic_DNA"/>
</dbReference>
<dbReference type="NCBIfam" id="TIGR01640">
    <property type="entry name" value="F_box_assoc_1"/>
    <property type="match status" value="1"/>
</dbReference>
<sequence length="418" mass="47733">MAGESNGESPAYFLTEDIVINILLRLPIASCIFRFRCVCRSWRILLSDPQFIRRILFFQTPADQQSLQVLIAGGEDAVPVQQKQIHYSLHSYDTLCPISAAAAAAEGTVPSIPYKMRTQWSTFRLTIVGYSDGIFCISDENHDGASDIILWNPTTCETNFLPLSPCPHPPYLRVCCEYTGFGFDPLTRDFKVVRSLKFQGIEDDGDDHDDDLEKLDCPPPFTYKEVYSLRNDSWKRLTDNSDLIGYAPNYVHRDSTSRSERCYWSYSTNDGNFGIVSFDMSKEVFEVNTIPVPADLSEIGWYPGSCFMIKEAFVTTFDLVDFEDITQFQIWGLMKYVVGESWTKLFNFQSPIWAMNRTLEVWKDGKYVCSQKIGDSNRKVFVLDPTTEEVISDCLGIERSTYLLQVHTYTPTHILLSN</sequence>
<dbReference type="SUPFAM" id="SSF81383">
    <property type="entry name" value="F-box domain"/>
    <property type="match status" value="1"/>
</dbReference>
<dbReference type="Proteomes" id="UP001497516">
    <property type="component" value="Chromosome 6"/>
</dbReference>
<dbReference type="Pfam" id="PF07734">
    <property type="entry name" value="FBA_1"/>
    <property type="match status" value="1"/>
</dbReference>
<dbReference type="PANTHER" id="PTHR31672">
    <property type="entry name" value="BNACNNG10540D PROTEIN"/>
    <property type="match status" value="1"/>
</dbReference>
<dbReference type="Pfam" id="PF00646">
    <property type="entry name" value="F-box"/>
    <property type="match status" value="1"/>
</dbReference>
<gene>
    <name evidence="2" type="ORF">LTRI10_LOCUS34218</name>
</gene>
<accession>A0AAV2F6R7</accession>
<dbReference type="InterPro" id="IPR006527">
    <property type="entry name" value="F-box-assoc_dom_typ1"/>
</dbReference>
<protein>
    <recommendedName>
        <fullName evidence="1">F-box domain-containing protein</fullName>
    </recommendedName>
</protein>
<keyword evidence="3" id="KW-1185">Reference proteome</keyword>
<organism evidence="2 3">
    <name type="scientific">Linum trigynum</name>
    <dbReference type="NCBI Taxonomy" id="586398"/>
    <lineage>
        <taxon>Eukaryota</taxon>
        <taxon>Viridiplantae</taxon>
        <taxon>Streptophyta</taxon>
        <taxon>Embryophyta</taxon>
        <taxon>Tracheophyta</taxon>
        <taxon>Spermatophyta</taxon>
        <taxon>Magnoliopsida</taxon>
        <taxon>eudicotyledons</taxon>
        <taxon>Gunneridae</taxon>
        <taxon>Pentapetalae</taxon>
        <taxon>rosids</taxon>
        <taxon>fabids</taxon>
        <taxon>Malpighiales</taxon>
        <taxon>Linaceae</taxon>
        <taxon>Linum</taxon>
    </lineage>
</organism>
<evidence type="ECO:0000313" key="3">
    <source>
        <dbReference type="Proteomes" id="UP001497516"/>
    </source>
</evidence>
<dbReference type="CDD" id="cd22157">
    <property type="entry name" value="F-box_AtFBW1-like"/>
    <property type="match status" value="1"/>
</dbReference>
<dbReference type="SMART" id="SM00256">
    <property type="entry name" value="FBOX"/>
    <property type="match status" value="1"/>
</dbReference>
<dbReference type="InterPro" id="IPR017451">
    <property type="entry name" value="F-box-assoc_interact_dom"/>
</dbReference>
<dbReference type="InterPro" id="IPR050796">
    <property type="entry name" value="SCF_F-box_component"/>
</dbReference>
<name>A0AAV2F6R7_9ROSI</name>
<dbReference type="AlphaFoldDB" id="A0AAV2F6R7"/>
<proteinExistence type="predicted"/>